<evidence type="ECO:0000313" key="2">
    <source>
        <dbReference type="Proteomes" id="UP001196248"/>
    </source>
</evidence>
<sequence>MADLEKIFTGMDQGPEKIDGNFAKVKDTLATAGDNHKFNVQYYPLVTMNGWTTDTKNAYMKAENDQLKLIVVSFNLKKPAGVDFQGYIDVGTDPIVCSIYNGGTATAEDWTSGAMTNVLFINGKVQIETLTGNVFSNHFTKDQPVELRVDKSFIWSK</sequence>
<comment type="caution">
    <text evidence="1">The sequence shown here is derived from an EMBL/GenBank/DDBJ whole genome shotgun (WGS) entry which is preliminary data.</text>
</comment>
<keyword evidence="2" id="KW-1185">Reference proteome</keyword>
<accession>A0ABS6IWV2</accession>
<protein>
    <submittedName>
        <fullName evidence="1">Uncharacterized protein</fullName>
    </submittedName>
</protein>
<dbReference type="Proteomes" id="UP001196248">
    <property type="component" value="Unassembled WGS sequence"/>
</dbReference>
<name>A0ABS6IWV2_9LACO</name>
<organism evidence="1 2">
    <name type="scientific">Limosilactobacillus portuensis</name>
    <dbReference type="NCBI Taxonomy" id="2742601"/>
    <lineage>
        <taxon>Bacteria</taxon>
        <taxon>Bacillati</taxon>
        <taxon>Bacillota</taxon>
        <taxon>Bacilli</taxon>
        <taxon>Lactobacillales</taxon>
        <taxon>Lactobacillaceae</taxon>
        <taxon>Limosilactobacillus</taxon>
    </lineage>
</organism>
<proteinExistence type="predicted"/>
<gene>
    <name evidence="1" type="ORF">KSL82_08940</name>
</gene>
<dbReference type="RefSeq" id="WP_148444690.1">
    <property type="nucleotide sequence ID" value="NZ_JAHPJJ010000024.1"/>
</dbReference>
<dbReference type="EMBL" id="JAHPJJ010000024">
    <property type="protein sequence ID" value="MBU9696006.1"/>
    <property type="molecule type" value="Genomic_DNA"/>
</dbReference>
<evidence type="ECO:0000313" key="1">
    <source>
        <dbReference type="EMBL" id="MBU9696006.1"/>
    </source>
</evidence>
<reference evidence="1 2" key="1">
    <citation type="submission" date="2021-06" db="EMBL/GenBank/DDBJ databases">
        <title>Limosilactobacillus angelus sp. nov., isolated from the human vagina.</title>
        <authorList>
            <person name="Chen Y.-S."/>
        </authorList>
    </citation>
    <scope>NUCLEOTIDE SEQUENCE [LARGE SCALE GENOMIC DNA]</scope>
    <source>
        <strain evidence="1 2">P5L02</strain>
    </source>
</reference>